<keyword evidence="4 6" id="KW-1133">Transmembrane helix</keyword>
<evidence type="ECO:0000256" key="3">
    <source>
        <dbReference type="ARBA" id="ARBA00022692"/>
    </source>
</evidence>
<keyword evidence="3 6" id="KW-0812">Transmembrane</keyword>
<feature type="transmembrane region" description="Helical" evidence="6">
    <location>
        <begin position="20"/>
        <end position="36"/>
    </location>
</feature>
<comment type="similarity">
    <text evidence="2 6">Belongs to the TVP23 family.</text>
</comment>
<evidence type="ECO:0000313" key="8">
    <source>
        <dbReference type="Proteomes" id="UP000595437"/>
    </source>
</evidence>
<proteinExistence type="inferred from homology"/>
<organism evidence="7 8">
    <name type="scientific">Caligus rogercresseyi</name>
    <name type="common">Sea louse</name>
    <dbReference type="NCBI Taxonomy" id="217165"/>
    <lineage>
        <taxon>Eukaryota</taxon>
        <taxon>Metazoa</taxon>
        <taxon>Ecdysozoa</taxon>
        <taxon>Arthropoda</taxon>
        <taxon>Crustacea</taxon>
        <taxon>Multicrustacea</taxon>
        <taxon>Hexanauplia</taxon>
        <taxon>Copepoda</taxon>
        <taxon>Siphonostomatoida</taxon>
        <taxon>Caligidae</taxon>
        <taxon>Caligus</taxon>
    </lineage>
</organism>
<evidence type="ECO:0000256" key="4">
    <source>
        <dbReference type="ARBA" id="ARBA00022989"/>
    </source>
</evidence>
<gene>
    <name evidence="7" type="ORF">FKW44_002086</name>
</gene>
<feature type="transmembrane region" description="Helical" evidence="6">
    <location>
        <begin position="42"/>
        <end position="60"/>
    </location>
</feature>
<dbReference type="PANTHER" id="PTHR13019">
    <property type="entry name" value="GOLGI APPARATUS MEMBRANE PROTEIN TVP23"/>
    <property type="match status" value="1"/>
</dbReference>
<evidence type="ECO:0000256" key="2">
    <source>
        <dbReference type="ARBA" id="ARBA00005467"/>
    </source>
</evidence>
<sequence>MTQSTIYFMILRTARANPRSLFYGAIQDIGLLFYLLGDRIGFISSFVLVVLFLCADFWVVKNVSGRLLAGLRWRNFVREDNSTEWRFESWSPEERETANKSQIRAFWALLLSQQCLWSTLFVGALFGYTS</sequence>
<dbReference type="Proteomes" id="UP000595437">
    <property type="component" value="Chromosome 2"/>
</dbReference>
<dbReference type="PANTHER" id="PTHR13019:SF25">
    <property type="entry name" value="GOLGI APPARATUS MEMBRANE PROTEIN TVP23 HOMOLOG"/>
    <property type="match status" value="1"/>
</dbReference>
<dbReference type="GO" id="GO:0000139">
    <property type="term" value="C:Golgi membrane"/>
    <property type="evidence" value="ECO:0007669"/>
    <property type="project" value="TreeGrafter"/>
</dbReference>
<dbReference type="EMBL" id="CP045891">
    <property type="protein sequence ID" value="QQP57182.1"/>
    <property type="molecule type" value="Genomic_DNA"/>
</dbReference>
<dbReference type="InterPro" id="IPR008564">
    <property type="entry name" value="TVP23-like"/>
</dbReference>
<dbReference type="GO" id="GO:0016192">
    <property type="term" value="P:vesicle-mediated transport"/>
    <property type="evidence" value="ECO:0007669"/>
    <property type="project" value="TreeGrafter"/>
</dbReference>
<keyword evidence="5 6" id="KW-0472">Membrane</keyword>
<protein>
    <recommendedName>
        <fullName evidence="6">Golgi apparatus membrane protein TVP23 homolog</fullName>
    </recommendedName>
</protein>
<accession>A0A7T8KJM0</accession>
<evidence type="ECO:0000256" key="1">
    <source>
        <dbReference type="ARBA" id="ARBA00004141"/>
    </source>
</evidence>
<evidence type="ECO:0000256" key="6">
    <source>
        <dbReference type="RuleBase" id="RU361206"/>
    </source>
</evidence>
<feature type="transmembrane region" description="Helical" evidence="6">
    <location>
        <begin position="105"/>
        <end position="128"/>
    </location>
</feature>
<name>A0A7T8KJM0_CALRO</name>
<feature type="non-terminal residue" evidence="7">
    <location>
        <position position="1"/>
    </location>
</feature>
<evidence type="ECO:0000256" key="5">
    <source>
        <dbReference type="ARBA" id="ARBA00023136"/>
    </source>
</evidence>
<dbReference type="Pfam" id="PF05832">
    <property type="entry name" value="DUF846"/>
    <property type="match status" value="1"/>
</dbReference>
<comment type="subcellular location">
    <subcellularLocation>
        <location evidence="1 6">Membrane</location>
        <topology evidence="1 6">Multi-pass membrane protein</topology>
    </subcellularLocation>
</comment>
<dbReference type="OrthoDB" id="2151161at2759"/>
<evidence type="ECO:0000313" key="7">
    <source>
        <dbReference type="EMBL" id="QQP57182.1"/>
    </source>
</evidence>
<dbReference type="GO" id="GO:0009306">
    <property type="term" value="P:protein secretion"/>
    <property type="evidence" value="ECO:0007669"/>
    <property type="project" value="TreeGrafter"/>
</dbReference>
<keyword evidence="8" id="KW-1185">Reference proteome</keyword>
<reference evidence="8" key="1">
    <citation type="submission" date="2021-01" db="EMBL/GenBank/DDBJ databases">
        <title>Caligus Genome Assembly.</title>
        <authorList>
            <person name="Gallardo-Escarate C."/>
        </authorList>
    </citation>
    <scope>NUCLEOTIDE SEQUENCE [LARGE SCALE GENOMIC DNA]</scope>
</reference>
<dbReference type="AlphaFoldDB" id="A0A7T8KJM0"/>